<gene>
    <name evidence="4" type="ORF">BALG_00575</name>
</gene>
<dbReference type="PANTHER" id="PTHR30469">
    <property type="entry name" value="MULTIDRUG RESISTANCE PROTEIN MDTA"/>
    <property type="match status" value="1"/>
</dbReference>
<dbReference type="Gene3D" id="2.40.30.170">
    <property type="match status" value="1"/>
</dbReference>
<dbReference type="NCBIfam" id="TIGR01730">
    <property type="entry name" value="RND_mfp"/>
    <property type="match status" value="1"/>
</dbReference>
<dbReference type="AlphaFoldDB" id="A0A0E1X070"/>
<dbReference type="EMBL" id="EQ999546">
    <property type="protein sequence ID" value="EEZ30455.1"/>
    <property type="molecule type" value="Genomic_DNA"/>
</dbReference>
<dbReference type="FunFam" id="2.40.30.170:FF:000010">
    <property type="entry name" value="Efflux RND transporter periplasmic adaptor subunit"/>
    <property type="match status" value="1"/>
</dbReference>
<dbReference type="Gene3D" id="1.10.287.470">
    <property type="entry name" value="Helix hairpin bin"/>
    <property type="match status" value="1"/>
</dbReference>
<dbReference type="Pfam" id="PF25917">
    <property type="entry name" value="BSH_RND"/>
    <property type="match status" value="1"/>
</dbReference>
<evidence type="ECO:0000259" key="3">
    <source>
        <dbReference type="Pfam" id="PF25954"/>
    </source>
</evidence>
<evidence type="ECO:0000259" key="2">
    <source>
        <dbReference type="Pfam" id="PF25917"/>
    </source>
</evidence>
<dbReference type="GO" id="GO:0015562">
    <property type="term" value="F:efflux transmembrane transporter activity"/>
    <property type="evidence" value="ECO:0007669"/>
    <property type="project" value="TreeGrafter"/>
</dbReference>
<dbReference type="HOGENOM" id="CLU_018816_1_2_5"/>
<dbReference type="Pfam" id="PF25954">
    <property type="entry name" value="Beta-barrel_RND_2"/>
    <property type="match status" value="1"/>
</dbReference>
<feature type="domain" description="Multidrug resistance protein MdtA-like barrel-sandwich hybrid" evidence="2">
    <location>
        <begin position="86"/>
        <end position="207"/>
    </location>
</feature>
<accession>A0A0E1X070</accession>
<dbReference type="RefSeq" id="WP_006160590.1">
    <property type="nucleotide sequence ID" value="NZ_EQ999546.1"/>
</dbReference>
<dbReference type="GeneID" id="99644492"/>
<dbReference type="Gene3D" id="2.40.420.20">
    <property type="match status" value="1"/>
</dbReference>
<proteinExistence type="inferred from homology"/>
<dbReference type="SUPFAM" id="SSF111369">
    <property type="entry name" value="HlyD-like secretion proteins"/>
    <property type="match status" value="1"/>
</dbReference>
<protein>
    <submittedName>
        <fullName evidence="4">Efflux transporter</fullName>
    </submittedName>
</protein>
<evidence type="ECO:0000256" key="1">
    <source>
        <dbReference type="ARBA" id="ARBA00009477"/>
    </source>
</evidence>
<dbReference type="InterPro" id="IPR058792">
    <property type="entry name" value="Beta-barrel_RND_2"/>
</dbReference>
<dbReference type="Proteomes" id="UP000004659">
    <property type="component" value="Unassembled WGS sequence"/>
</dbReference>
<name>A0A0E1X070_9HYPH</name>
<organism evidence="4">
    <name type="scientific">Brucella pinnipedialis M292/94/1</name>
    <dbReference type="NCBI Taxonomy" id="520462"/>
    <lineage>
        <taxon>Bacteria</taxon>
        <taxon>Pseudomonadati</taxon>
        <taxon>Pseudomonadota</taxon>
        <taxon>Alphaproteobacteria</taxon>
        <taxon>Hyphomicrobiales</taxon>
        <taxon>Brucellaceae</taxon>
        <taxon>Brucella/Ochrobactrum group</taxon>
        <taxon>Brucella</taxon>
    </lineage>
</organism>
<evidence type="ECO:0000313" key="4">
    <source>
        <dbReference type="EMBL" id="EEZ30455.1"/>
    </source>
</evidence>
<reference evidence="4" key="1">
    <citation type="submission" date="2009-01" db="EMBL/GenBank/DDBJ databases">
        <title>The Genome Sequence of Brucella pinnipedialis M292/94/1.</title>
        <authorList>
            <consortium name="The Broad Institute Genome Sequencing Platform"/>
            <person name="Ward D."/>
            <person name="Young S.K."/>
            <person name="Kodira C.D."/>
            <person name="Zeng Q."/>
            <person name="Koehrsen M."/>
            <person name="Alvarado L."/>
            <person name="Berlin A."/>
            <person name="Borenstein D."/>
            <person name="Chen Z."/>
            <person name="Engels R."/>
            <person name="Freedman E."/>
            <person name="Gellesch M."/>
            <person name="Goldberg J."/>
            <person name="Griggs A."/>
            <person name="Gujja S."/>
            <person name="Heiman D."/>
            <person name="Hepburn T."/>
            <person name="Howarth C."/>
            <person name="Jen D."/>
            <person name="Larson L."/>
            <person name="Lewis B."/>
            <person name="Mehta T."/>
            <person name="Park D."/>
            <person name="Pearson M."/>
            <person name="Roberts A."/>
            <person name="Saif S."/>
            <person name="Shea T."/>
            <person name="Shenoy N."/>
            <person name="Sisk P."/>
            <person name="Stolte C."/>
            <person name="Sykes S."/>
            <person name="Walk T."/>
            <person name="White J."/>
            <person name="Yandava C."/>
            <person name="Whatmore A.M."/>
            <person name="Perrett L.L."/>
            <person name="O'Callaghan D."/>
            <person name="Nusbaum C."/>
            <person name="Galagan J."/>
            <person name="Birren B."/>
        </authorList>
    </citation>
    <scope>NUCLEOTIDE SEQUENCE [LARGE SCALE GENOMIC DNA]</scope>
    <source>
        <strain evidence="4">M292/94/1</strain>
    </source>
</reference>
<dbReference type="PANTHER" id="PTHR30469:SF11">
    <property type="entry name" value="BLL4320 PROTEIN"/>
    <property type="match status" value="1"/>
</dbReference>
<dbReference type="Gene3D" id="2.40.50.100">
    <property type="match status" value="1"/>
</dbReference>
<dbReference type="InterPro" id="IPR058625">
    <property type="entry name" value="MdtA-like_BSH"/>
</dbReference>
<dbReference type="GO" id="GO:1990281">
    <property type="term" value="C:efflux pump complex"/>
    <property type="evidence" value="ECO:0007669"/>
    <property type="project" value="TreeGrafter"/>
</dbReference>
<feature type="domain" description="CusB-like beta-barrel" evidence="3">
    <location>
        <begin position="219"/>
        <end position="290"/>
    </location>
</feature>
<comment type="similarity">
    <text evidence="1">Belongs to the membrane fusion protein (MFP) (TC 8.A.1) family.</text>
</comment>
<dbReference type="InterPro" id="IPR006143">
    <property type="entry name" value="RND_pump_MFP"/>
</dbReference>
<sequence>MKSWKQIALCLLIILAATGGWYVYKNNNGAAQLALSSGDAPGNVSQAQPKKQPKNHAAPLVVVAAAGEETINNRLTAIGSARALSTVSVTPYSSGYMTKLHVRAGDTVKEGDLIAELDAETEQIAVAKAETALKDAQTTRQRIARLRATNTATEVQAVGAELAVANAQLALQDAQLALSRRMVRAPITGIVGILPVNAGNYVTAQTSIARIDDRSTVLIDIWVPERFAPQIKVGQPLTAESTAFPGEIYKGRINAVDNMLDEASRTLHVRAEVPNAEDRLRAGMSFSVTILFPGDNYPSVDPLAIQWGADGSYVWRIENGIAKKIPVRIVQRSSDNILIDGPVKRGDMIVTQGVQTVRDDAPVRVKGEQGVSALAPAAMHNEG</sequence>